<dbReference type="PANTHER" id="PTHR47816">
    <property type="entry name" value="RIBOSOMAL RNA SMALL SUBUNIT METHYLTRANSFERASE C"/>
    <property type="match status" value="1"/>
</dbReference>
<dbReference type="InterPro" id="IPR007848">
    <property type="entry name" value="Small_mtfrase_dom"/>
</dbReference>
<evidence type="ECO:0000256" key="5">
    <source>
        <dbReference type="ARBA" id="ARBA00022691"/>
    </source>
</evidence>
<dbReference type="OrthoDB" id="9816072at2"/>
<evidence type="ECO:0000313" key="9">
    <source>
        <dbReference type="Proteomes" id="UP000271849"/>
    </source>
</evidence>
<evidence type="ECO:0000256" key="3">
    <source>
        <dbReference type="ARBA" id="ARBA00022603"/>
    </source>
</evidence>
<proteinExistence type="predicted"/>
<dbReference type="InterPro" id="IPR013675">
    <property type="entry name" value="Mtase_sm_N"/>
</dbReference>
<sequence length="353" mass="41277">MYSKSVKISQEYEILIKNFSLFENKTTIISGLIPSQLFHENFFKKLIIYTQYYDVYKMMYKKNIKKIILNLTEHYNPFYKYQQLIYFWTKNKSENNLQLTYLLSCISSKCIIYIIGKKKSGINSVPKTLKKNVTFKKKSYARSCCLYKGNIKKKPQFLFQKFIKTYTWKNIRINSLPGVFGYKKIDKGSKLLISTFKKDIQGKILDVGSGTGIIGIALAKNNPKINLTLTDNYNLSIWCSKNNLLNNNIKGKVLLSDVYSNIKEKYNLIISNPPIHSDRKINLKVLNIIIKKSKKYLKKNGEIRIVVNSFISCELIFNKNKMKYEIIKKNKSYKVIKAFIKNKFNIFNTRSGT</sequence>
<dbReference type="Proteomes" id="UP000271849">
    <property type="component" value="Chromosome"/>
</dbReference>
<dbReference type="InterPro" id="IPR046977">
    <property type="entry name" value="RsmC/RlmG"/>
</dbReference>
<feature type="domain" description="Methyltransferase small N-terminal" evidence="7">
    <location>
        <begin position="13"/>
        <end position="166"/>
    </location>
</feature>
<dbReference type="Pfam" id="PF08468">
    <property type="entry name" value="MTS_N"/>
    <property type="match status" value="1"/>
</dbReference>
<keyword evidence="4 8" id="KW-0808">Transferase</keyword>
<dbReference type="AlphaFoldDB" id="A0A3B1E0N9"/>
<dbReference type="Gene3D" id="3.40.50.150">
    <property type="entry name" value="Vaccinia Virus protein VP39"/>
    <property type="match status" value="2"/>
</dbReference>
<reference evidence="9" key="1">
    <citation type="submission" date="2018-09" db="EMBL/GenBank/DDBJ databases">
        <authorList>
            <person name="Manzano-Marin A."/>
            <person name="Manzano-Marin A."/>
        </authorList>
    </citation>
    <scope>NUCLEOTIDE SEQUENCE [LARGE SCALE GENOMIC DNA]</scope>
    <source>
        <strain evidence="9">BuCistrobi</strain>
    </source>
</reference>
<name>A0A3B1E0N9_9GAMM</name>
<dbReference type="PANTHER" id="PTHR47816:SF4">
    <property type="entry name" value="RIBOSOMAL RNA SMALL SUBUNIT METHYLTRANSFERASE C"/>
    <property type="match status" value="1"/>
</dbReference>
<dbReference type="InterPro" id="IPR029063">
    <property type="entry name" value="SAM-dependent_MTases_sf"/>
</dbReference>
<keyword evidence="3 8" id="KW-0489">Methyltransferase</keyword>
<evidence type="ECO:0000259" key="7">
    <source>
        <dbReference type="Pfam" id="PF08468"/>
    </source>
</evidence>
<evidence type="ECO:0000259" key="6">
    <source>
        <dbReference type="Pfam" id="PF05175"/>
    </source>
</evidence>
<dbReference type="RefSeq" id="WP_158349098.1">
    <property type="nucleotide sequence ID" value="NZ_LR025085.1"/>
</dbReference>
<dbReference type="Pfam" id="PF05175">
    <property type="entry name" value="MTS"/>
    <property type="match status" value="1"/>
</dbReference>
<keyword evidence="1" id="KW-0963">Cytoplasm</keyword>
<organism evidence="8 9">
    <name type="scientific">Buchnera aphidicola</name>
    <name type="common">Cinara strobi</name>
    <dbReference type="NCBI Taxonomy" id="1921549"/>
    <lineage>
        <taxon>Bacteria</taxon>
        <taxon>Pseudomonadati</taxon>
        <taxon>Pseudomonadota</taxon>
        <taxon>Gammaproteobacteria</taxon>
        <taxon>Enterobacterales</taxon>
        <taxon>Erwiniaceae</taxon>
        <taxon>Buchnera</taxon>
    </lineage>
</organism>
<evidence type="ECO:0000256" key="4">
    <source>
        <dbReference type="ARBA" id="ARBA00022679"/>
    </source>
</evidence>
<evidence type="ECO:0000256" key="2">
    <source>
        <dbReference type="ARBA" id="ARBA00022552"/>
    </source>
</evidence>
<dbReference type="CDD" id="cd02440">
    <property type="entry name" value="AdoMet_MTases"/>
    <property type="match status" value="1"/>
</dbReference>
<keyword evidence="5" id="KW-0949">S-adenosyl-L-methionine</keyword>
<gene>
    <name evidence="8" type="primary">rsmC</name>
    <name evidence="8" type="ORF">BUCINSTRO3249_0218</name>
</gene>
<dbReference type="GO" id="GO:0052914">
    <property type="term" value="F:16S rRNA (guanine(1207)-N(2))-methyltransferase activity"/>
    <property type="evidence" value="ECO:0007669"/>
    <property type="project" value="UniProtKB-EC"/>
</dbReference>
<feature type="domain" description="Methyltransferase small" evidence="6">
    <location>
        <begin position="171"/>
        <end position="337"/>
    </location>
</feature>
<dbReference type="EMBL" id="LR025085">
    <property type="protein sequence ID" value="VAX76585.1"/>
    <property type="molecule type" value="Genomic_DNA"/>
</dbReference>
<protein>
    <submittedName>
        <fullName evidence="8">Ribosomal RNA small subunit methyltransferase C</fullName>
        <ecNumber evidence="8">2.1.1.172</ecNumber>
    </submittedName>
</protein>
<evidence type="ECO:0000313" key="8">
    <source>
        <dbReference type="EMBL" id="VAX76585.1"/>
    </source>
</evidence>
<accession>A0A3B1E0N9</accession>
<dbReference type="SUPFAM" id="SSF53335">
    <property type="entry name" value="S-adenosyl-L-methionine-dependent methyltransferases"/>
    <property type="match status" value="1"/>
</dbReference>
<dbReference type="EC" id="2.1.1.172" evidence="8"/>
<keyword evidence="2" id="KW-0698">rRNA processing</keyword>
<evidence type="ECO:0000256" key="1">
    <source>
        <dbReference type="ARBA" id="ARBA00022490"/>
    </source>
</evidence>